<keyword evidence="1" id="KW-0732">Signal</keyword>
<accession>A0A1I7TRL0</accession>
<dbReference type="AlphaFoldDB" id="A0A1I7TRL0"/>
<dbReference type="WBParaSite" id="Csp11.Scaffold629.g11073.t2">
    <property type="protein sequence ID" value="Csp11.Scaffold629.g11073.t2"/>
    <property type="gene ID" value="Csp11.Scaffold629.g11073"/>
</dbReference>
<feature type="signal peptide" evidence="1">
    <location>
        <begin position="1"/>
        <end position="19"/>
    </location>
</feature>
<feature type="domain" description="NTF2-like" evidence="2">
    <location>
        <begin position="28"/>
        <end position="137"/>
    </location>
</feature>
<keyword evidence="3" id="KW-1185">Reference proteome</keyword>
<organism evidence="3 4">
    <name type="scientific">Caenorhabditis tropicalis</name>
    <dbReference type="NCBI Taxonomy" id="1561998"/>
    <lineage>
        <taxon>Eukaryota</taxon>
        <taxon>Metazoa</taxon>
        <taxon>Ecdysozoa</taxon>
        <taxon>Nematoda</taxon>
        <taxon>Chromadorea</taxon>
        <taxon>Rhabditida</taxon>
        <taxon>Rhabditina</taxon>
        <taxon>Rhabditomorpha</taxon>
        <taxon>Rhabditoidea</taxon>
        <taxon>Rhabditidae</taxon>
        <taxon>Peloderinae</taxon>
        <taxon>Caenorhabditis</taxon>
    </lineage>
</organism>
<evidence type="ECO:0000259" key="2">
    <source>
        <dbReference type="Pfam" id="PF26530"/>
    </source>
</evidence>
<dbReference type="Pfam" id="PF26530">
    <property type="entry name" value="NTF2_3"/>
    <property type="match status" value="1"/>
</dbReference>
<evidence type="ECO:0000313" key="4">
    <source>
        <dbReference type="WBParaSite" id="Csp11.Scaffold629.g11073.t2"/>
    </source>
</evidence>
<sequence>MGNPLIVFLLIIFIGLAGAQAPDESPFERVKRFFVKFDAVIETGDLTKISPLFSDEFLLEHCEALTFKQNLLQAISDYAEEQKKIYIKPVGAKKLDNSLIEITAQFGYLHSQEELEAFGFQSTWILHTTRDQLISGKAYCFVASTPTARPSNQATALTTSTTWTPSYSPTTVNPSDLTTRYWHETDDKSTVDWIIVNQLIELDHARTAANISALERLIDRNTDARTTRIRIINSPEVKNASAAWSSKICSAHMGGAYSRPCRILFTTSCEFLIIVGVCTSI</sequence>
<proteinExistence type="predicted"/>
<reference evidence="4" key="1">
    <citation type="submission" date="2016-11" db="UniProtKB">
        <authorList>
            <consortium name="WormBaseParasite"/>
        </authorList>
    </citation>
    <scope>IDENTIFICATION</scope>
</reference>
<protein>
    <submittedName>
        <fullName evidence="4">FTP domain-containing protein</fullName>
    </submittedName>
</protein>
<feature type="chain" id="PRO_5009307988" evidence="1">
    <location>
        <begin position="20"/>
        <end position="281"/>
    </location>
</feature>
<evidence type="ECO:0000256" key="1">
    <source>
        <dbReference type="SAM" id="SignalP"/>
    </source>
</evidence>
<dbReference type="InterPro" id="IPR058721">
    <property type="entry name" value="NTF2_3"/>
</dbReference>
<name>A0A1I7TRL0_9PELO</name>
<dbReference type="Proteomes" id="UP000095282">
    <property type="component" value="Unplaced"/>
</dbReference>
<evidence type="ECO:0000313" key="3">
    <source>
        <dbReference type="Proteomes" id="UP000095282"/>
    </source>
</evidence>